<accession>A0AAJ1QR42</accession>
<dbReference type="EMBL" id="JAUCFI010000003">
    <property type="protein sequence ID" value="MDM5285923.1"/>
    <property type="molecule type" value="Genomic_DNA"/>
</dbReference>
<dbReference type="RefSeq" id="WP_289350681.1">
    <property type="nucleotide sequence ID" value="NZ_JAUCFI010000003.1"/>
</dbReference>
<dbReference type="Proteomes" id="UP001238973">
    <property type="component" value="Unassembled WGS sequence"/>
</dbReference>
<organism evidence="1 2">
    <name type="scientific">Peribacillus frigoritolerans</name>
    <dbReference type="NCBI Taxonomy" id="450367"/>
    <lineage>
        <taxon>Bacteria</taxon>
        <taxon>Bacillati</taxon>
        <taxon>Bacillota</taxon>
        <taxon>Bacilli</taxon>
        <taxon>Bacillales</taxon>
        <taxon>Bacillaceae</taxon>
        <taxon>Peribacillus</taxon>
    </lineage>
</organism>
<name>A0AAJ1QR42_9BACI</name>
<comment type="caution">
    <text evidence="1">The sequence shown here is derived from an EMBL/GenBank/DDBJ whole genome shotgun (WGS) entry which is preliminary data.</text>
</comment>
<reference evidence="1" key="1">
    <citation type="submission" date="2023-06" db="EMBL/GenBank/DDBJ databases">
        <title>Comparative genomics of Bacillaceae isolates and their secondary metabolite potential.</title>
        <authorList>
            <person name="Song L."/>
            <person name="Nielsen L.J."/>
            <person name="Mohite O."/>
            <person name="Xu X."/>
            <person name="Weber T."/>
            <person name="Kovacs A.T."/>
        </authorList>
    </citation>
    <scope>NUCLEOTIDE SEQUENCE</scope>
    <source>
        <strain evidence="1">G1S1</strain>
    </source>
</reference>
<dbReference type="AlphaFoldDB" id="A0AAJ1QR42"/>
<evidence type="ECO:0000313" key="2">
    <source>
        <dbReference type="Proteomes" id="UP001238973"/>
    </source>
</evidence>
<proteinExistence type="predicted"/>
<protein>
    <submittedName>
        <fullName evidence="1">Uncharacterized protein</fullName>
    </submittedName>
</protein>
<gene>
    <name evidence="1" type="ORF">QUF85_21820</name>
</gene>
<sequence length="201" mass="23580">MNIEVGYLPKRYYDSNPDAGGFFPFAIEGTTPYVFSMDGFYLPECDENFLPLWMRNIKAFPLYFCAEVSSYWKDEFEHNCKEFNISYRYLTNRYVVTEIQNEKQFKEIFPFYITLGSGNDLVLWSTNKDVFSVEQREWKGNWEGKIAGTVVVKVEVDVSIFWIGYDGDNIAVISNQSNFATYKKIIKTFPDFVVPKLCKYE</sequence>
<evidence type="ECO:0000313" key="1">
    <source>
        <dbReference type="EMBL" id="MDM5285923.1"/>
    </source>
</evidence>